<dbReference type="Proteomes" id="UP000809337">
    <property type="component" value="Unassembled WGS sequence"/>
</dbReference>
<dbReference type="RefSeq" id="WP_231032679.1">
    <property type="nucleotide sequence ID" value="NZ_JAJNGX010000001.1"/>
</dbReference>
<name>A0A9Q2NK27_9RHOB</name>
<evidence type="ECO:0000313" key="3">
    <source>
        <dbReference type="Proteomes" id="UP000809337"/>
    </source>
</evidence>
<dbReference type="AlphaFoldDB" id="A0A9Q2NK27"/>
<sequence length="147" mass="16372">MRLIADEMVSPKIVRTISDTVLSPGWIFESVITANLRGKPDEDWILTYARAGGNVFISADQKMLKREALLGGIAETGLIGIYLPSAWAGQRRDEQLAHFIHWWVKIEETVRSSTSGAAWVVPKGLGTSELRQHKVMQDGQIRKVTTV</sequence>
<feature type="domain" description="VapC45 PIN like" evidence="1">
    <location>
        <begin position="1"/>
        <end position="84"/>
    </location>
</feature>
<dbReference type="Pfam" id="PF18478">
    <property type="entry name" value="PIN_10"/>
    <property type="match status" value="1"/>
</dbReference>
<proteinExistence type="predicted"/>
<accession>A0A9Q2NK27</accession>
<organism evidence="2 3">
    <name type="scientific">Pseudosulfitobacter pseudonitzschiae</name>
    <dbReference type="NCBI Taxonomy" id="1402135"/>
    <lineage>
        <taxon>Bacteria</taxon>
        <taxon>Pseudomonadati</taxon>
        <taxon>Pseudomonadota</taxon>
        <taxon>Alphaproteobacteria</taxon>
        <taxon>Rhodobacterales</taxon>
        <taxon>Roseobacteraceae</taxon>
        <taxon>Pseudosulfitobacter</taxon>
    </lineage>
</organism>
<protein>
    <recommendedName>
        <fullName evidence="1">VapC45 PIN like domain-containing protein</fullName>
    </recommendedName>
</protein>
<comment type="caution">
    <text evidence="2">The sequence shown here is derived from an EMBL/GenBank/DDBJ whole genome shotgun (WGS) entry which is preliminary data.</text>
</comment>
<dbReference type="EMBL" id="JAFBWN010000001">
    <property type="protein sequence ID" value="MBM2352903.1"/>
    <property type="molecule type" value="Genomic_DNA"/>
</dbReference>
<evidence type="ECO:0000313" key="2">
    <source>
        <dbReference type="EMBL" id="MBM2352903.1"/>
    </source>
</evidence>
<reference evidence="2" key="1">
    <citation type="submission" date="2021-01" db="EMBL/GenBank/DDBJ databases">
        <title>Diatom-associated Roseobacters Show Island Model of Population Structure.</title>
        <authorList>
            <person name="Qu L."/>
            <person name="Feng X."/>
            <person name="Chen Y."/>
            <person name="Li L."/>
            <person name="Wang X."/>
            <person name="Hu Z."/>
            <person name="Wang H."/>
            <person name="Luo H."/>
        </authorList>
    </citation>
    <scope>NUCLEOTIDE SEQUENCE</scope>
    <source>
        <strain evidence="2">SM26-45</strain>
    </source>
</reference>
<evidence type="ECO:0000259" key="1">
    <source>
        <dbReference type="Pfam" id="PF18478"/>
    </source>
</evidence>
<dbReference type="InterPro" id="IPR041375">
    <property type="entry name" value="VapC45_PIN-like"/>
</dbReference>
<gene>
    <name evidence="2" type="ORF">JQX14_00020</name>
</gene>